<sequence>MRAVRVKNGKGDADALYIHDNEPDPAAGPGQLLVTIKAFGLNRMDIMQREDKYPYPLLPDSGDIMGVEFSGIVCSIGPKCKGDFKVGDEVFGLAYGSAYAELIAVSENMLMHKPSSLDFETAAGIPETYFTAIQAVHLVGGLEPGQDVIVHAGASGVGQAVIQVAKHGGAKRVFTTAGTDAKTELCKSLGADFACNYKTGEDFAKVVVRETGGRGVDLIIDLVGRDYWDRNIASLAMDSRIVLVALMSGGAIDEFNLRKLMNKRIWVMATTLRTRSKEYQRELRDRFVDLALPGLADGSMRITVDKVFSWKQVGEAHKRMEANVNAGKLICVID</sequence>
<reference evidence="4 5" key="1">
    <citation type="submission" date="2024-02" db="EMBL/GenBank/DDBJ databases">
        <title>First draft genome assembly of two strains of Seiridium cardinale.</title>
        <authorList>
            <person name="Emiliani G."/>
            <person name="Scali E."/>
        </authorList>
    </citation>
    <scope>NUCLEOTIDE SEQUENCE [LARGE SCALE GENOMIC DNA]</scope>
    <source>
        <strain evidence="4 5">BM-138-000479</strain>
    </source>
</reference>
<gene>
    <name evidence="4" type="ORF">SCAR479_08877</name>
</gene>
<dbReference type="Pfam" id="PF00107">
    <property type="entry name" value="ADH_zinc_N"/>
    <property type="match status" value="1"/>
</dbReference>
<dbReference type="InterPro" id="IPR014189">
    <property type="entry name" value="Quinone_OxRdtase_PIG3"/>
</dbReference>
<protein>
    <submittedName>
        <fullName evidence="4">Enoyl reductase (ER) domain-containing protein</fullName>
    </submittedName>
</protein>
<dbReference type="SUPFAM" id="SSF50129">
    <property type="entry name" value="GroES-like"/>
    <property type="match status" value="1"/>
</dbReference>
<dbReference type="Pfam" id="PF08240">
    <property type="entry name" value="ADH_N"/>
    <property type="match status" value="1"/>
</dbReference>
<feature type="domain" description="Enoyl reductase (ER)" evidence="3">
    <location>
        <begin position="11"/>
        <end position="331"/>
    </location>
</feature>
<evidence type="ECO:0000313" key="4">
    <source>
        <dbReference type="EMBL" id="KAK9774529.1"/>
    </source>
</evidence>
<keyword evidence="5" id="KW-1185">Reference proteome</keyword>
<evidence type="ECO:0000256" key="2">
    <source>
        <dbReference type="ARBA" id="ARBA00023002"/>
    </source>
</evidence>
<evidence type="ECO:0000256" key="1">
    <source>
        <dbReference type="ARBA" id="ARBA00022857"/>
    </source>
</evidence>
<dbReference type="SMART" id="SM00829">
    <property type="entry name" value="PKS_ER"/>
    <property type="match status" value="1"/>
</dbReference>
<dbReference type="PANTHER" id="PTHR48106:SF18">
    <property type="entry name" value="QUINONE OXIDOREDUCTASE PIG3"/>
    <property type="match status" value="1"/>
</dbReference>
<dbReference type="InterPro" id="IPR020843">
    <property type="entry name" value="ER"/>
</dbReference>
<dbReference type="Gene3D" id="3.90.180.10">
    <property type="entry name" value="Medium-chain alcohol dehydrogenases, catalytic domain"/>
    <property type="match status" value="1"/>
</dbReference>
<comment type="caution">
    <text evidence="4">The sequence shown here is derived from an EMBL/GenBank/DDBJ whole genome shotgun (WGS) entry which is preliminary data.</text>
</comment>
<dbReference type="CDD" id="cd05276">
    <property type="entry name" value="p53_inducible_oxidoreductase"/>
    <property type="match status" value="1"/>
</dbReference>
<keyword evidence="1" id="KW-0521">NADP</keyword>
<dbReference type="InterPro" id="IPR011032">
    <property type="entry name" value="GroES-like_sf"/>
</dbReference>
<dbReference type="Proteomes" id="UP001465668">
    <property type="component" value="Unassembled WGS sequence"/>
</dbReference>
<dbReference type="EMBL" id="JARVKM010000041">
    <property type="protein sequence ID" value="KAK9774529.1"/>
    <property type="molecule type" value="Genomic_DNA"/>
</dbReference>
<dbReference type="InterPro" id="IPR013149">
    <property type="entry name" value="ADH-like_C"/>
</dbReference>
<evidence type="ECO:0000259" key="3">
    <source>
        <dbReference type="SMART" id="SM00829"/>
    </source>
</evidence>
<dbReference type="InterPro" id="IPR036291">
    <property type="entry name" value="NAD(P)-bd_dom_sf"/>
</dbReference>
<evidence type="ECO:0000313" key="5">
    <source>
        <dbReference type="Proteomes" id="UP001465668"/>
    </source>
</evidence>
<organism evidence="4 5">
    <name type="scientific">Seiridium cardinale</name>
    <dbReference type="NCBI Taxonomy" id="138064"/>
    <lineage>
        <taxon>Eukaryota</taxon>
        <taxon>Fungi</taxon>
        <taxon>Dikarya</taxon>
        <taxon>Ascomycota</taxon>
        <taxon>Pezizomycotina</taxon>
        <taxon>Sordariomycetes</taxon>
        <taxon>Xylariomycetidae</taxon>
        <taxon>Amphisphaeriales</taxon>
        <taxon>Sporocadaceae</taxon>
        <taxon>Seiridium</taxon>
    </lineage>
</organism>
<keyword evidence="2" id="KW-0560">Oxidoreductase</keyword>
<dbReference type="SUPFAM" id="SSF51735">
    <property type="entry name" value="NAD(P)-binding Rossmann-fold domains"/>
    <property type="match status" value="1"/>
</dbReference>
<dbReference type="NCBIfam" id="TIGR02824">
    <property type="entry name" value="quinone_pig3"/>
    <property type="match status" value="1"/>
</dbReference>
<name>A0ABR2XL33_9PEZI</name>
<dbReference type="PANTHER" id="PTHR48106">
    <property type="entry name" value="QUINONE OXIDOREDUCTASE PIG3-RELATED"/>
    <property type="match status" value="1"/>
</dbReference>
<proteinExistence type="predicted"/>
<dbReference type="Gene3D" id="3.40.50.720">
    <property type="entry name" value="NAD(P)-binding Rossmann-like Domain"/>
    <property type="match status" value="1"/>
</dbReference>
<accession>A0ABR2XL33</accession>
<dbReference type="InterPro" id="IPR013154">
    <property type="entry name" value="ADH-like_N"/>
</dbReference>